<sequence>MVFAPVNSTKPNQTRQNIIFATDHDPFPSYFKRLRIRESVVVDDDPRISAELYQVQTGLKNLIAVAAESGRSTPLRHQLPIYRFFSPQTDSGPRNSLVK</sequence>
<evidence type="ECO:0000313" key="1">
    <source>
        <dbReference type="EMBL" id="GBM68606.1"/>
    </source>
</evidence>
<accession>A0A4Y2HT74</accession>
<dbReference type="AlphaFoldDB" id="A0A4Y2HT74"/>
<reference evidence="1 2" key="1">
    <citation type="journal article" date="2019" name="Sci. Rep.">
        <title>Orb-weaving spider Araneus ventricosus genome elucidates the spidroin gene catalogue.</title>
        <authorList>
            <person name="Kono N."/>
            <person name="Nakamura H."/>
            <person name="Ohtoshi R."/>
            <person name="Moran D.A.P."/>
            <person name="Shinohara A."/>
            <person name="Yoshida Y."/>
            <person name="Fujiwara M."/>
            <person name="Mori M."/>
            <person name="Tomita M."/>
            <person name="Arakawa K."/>
        </authorList>
    </citation>
    <scope>NUCLEOTIDE SEQUENCE [LARGE SCALE GENOMIC DNA]</scope>
</reference>
<organism evidence="1 2">
    <name type="scientific">Araneus ventricosus</name>
    <name type="common">Orbweaver spider</name>
    <name type="synonym">Epeira ventricosa</name>
    <dbReference type="NCBI Taxonomy" id="182803"/>
    <lineage>
        <taxon>Eukaryota</taxon>
        <taxon>Metazoa</taxon>
        <taxon>Ecdysozoa</taxon>
        <taxon>Arthropoda</taxon>
        <taxon>Chelicerata</taxon>
        <taxon>Arachnida</taxon>
        <taxon>Araneae</taxon>
        <taxon>Araneomorphae</taxon>
        <taxon>Entelegynae</taxon>
        <taxon>Araneoidea</taxon>
        <taxon>Araneidae</taxon>
        <taxon>Araneus</taxon>
    </lineage>
</organism>
<dbReference type="EMBL" id="BGPR01002151">
    <property type="protein sequence ID" value="GBM68606.1"/>
    <property type="molecule type" value="Genomic_DNA"/>
</dbReference>
<gene>
    <name evidence="1" type="ORF">AVEN_167598_1</name>
</gene>
<evidence type="ECO:0000313" key="2">
    <source>
        <dbReference type="Proteomes" id="UP000499080"/>
    </source>
</evidence>
<keyword evidence="2" id="KW-1185">Reference proteome</keyword>
<name>A0A4Y2HT74_ARAVE</name>
<protein>
    <submittedName>
        <fullName evidence="1">Uncharacterized protein</fullName>
    </submittedName>
</protein>
<dbReference type="Proteomes" id="UP000499080">
    <property type="component" value="Unassembled WGS sequence"/>
</dbReference>
<proteinExistence type="predicted"/>
<comment type="caution">
    <text evidence="1">The sequence shown here is derived from an EMBL/GenBank/DDBJ whole genome shotgun (WGS) entry which is preliminary data.</text>
</comment>